<evidence type="ECO:0000256" key="5">
    <source>
        <dbReference type="ARBA" id="ARBA00023004"/>
    </source>
</evidence>
<evidence type="ECO:0000313" key="9">
    <source>
        <dbReference type="EMBL" id="UWX06015.1"/>
    </source>
</evidence>
<evidence type="ECO:0000259" key="7">
    <source>
        <dbReference type="Pfam" id="PF04055"/>
    </source>
</evidence>
<dbReference type="CDD" id="cd01335">
    <property type="entry name" value="Radical_SAM"/>
    <property type="match status" value="1"/>
</dbReference>
<keyword evidence="6" id="KW-0411">Iron-sulfur</keyword>
<feature type="domain" description="Radical SAM core" evidence="7">
    <location>
        <begin position="37"/>
        <end position="172"/>
    </location>
</feature>
<dbReference type="PANTHER" id="PTHR11228">
    <property type="entry name" value="RADICAL SAM DOMAIN PROTEIN"/>
    <property type="match status" value="1"/>
</dbReference>
<feature type="domain" description="4Fe4S-binding SPASM" evidence="8">
    <location>
        <begin position="272"/>
        <end position="345"/>
    </location>
</feature>
<evidence type="ECO:0000256" key="3">
    <source>
        <dbReference type="ARBA" id="ARBA00022691"/>
    </source>
</evidence>
<keyword evidence="3" id="KW-0949">S-adenosyl-L-methionine</keyword>
<comment type="cofactor">
    <cofactor evidence="1">
        <name>[4Fe-4S] cluster</name>
        <dbReference type="ChEBI" id="CHEBI:49883"/>
    </cofactor>
</comment>
<gene>
    <name evidence="9" type="ORF">JBF11_01450</name>
</gene>
<sequence>MTGNDPLKNRSFKAPGILEMLKRDLLGKRRPLDCIQVEVTSFCAGRCTYCPHTTMAETWKSRHMEADVFAALWQLMRVSERVHLQGWGEPLLHPRFFDFAALARKADCQVSSTSCGLMMNDEIAYKLAHSGIDTLAFSLVGTDTVSNDSGRVGVPFEKVCSAVRMVKAAVKDMGYGPLDVHFAYLLLVDRVEAVKSLPNLMEELDISTAVISSLDYIADKEQACLAFAPHEKQKIAEVRSILQDVADKAAQMERKIVFALPGAKAAAHAGGCRENVTRSLYIDAEGMVSPCVYLNVPDNAENSNRRIFGSVLETNILEIWQNEDFLTFREALAKNTPDSACLNCPKRFEIIGKAR</sequence>
<dbReference type="SUPFAM" id="SSF102114">
    <property type="entry name" value="Radical SAM enzymes"/>
    <property type="match status" value="1"/>
</dbReference>
<dbReference type="EMBL" id="CP065938">
    <property type="protein sequence ID" value="UWX06015.1"/>
    <property type="molecule type" value="Genomic_DNA"/>
</dbReference>
<dbReference type="PANTHER" id="PTHR11228:SF7">
    <property type="entry name" value="PQQA PEPTIDE CYCLASE"/>
    <property type="match status" value="1"/>
</dbReference>
<reference evidence="9" key="1">
    <citation type="submission" date="2020-12" db="EMBL/GenBank/DDBJ databases">
        <title>Taurinivorans muris gen. nov., sp. nov., fundamental and realized metabolic niche of a ubiquitous sulfidogenic bacterium in the murine intestine.</title>
        <authorList>
            <person name="Ye H."/>
            <person name="Hanson B.T."/>
            <person name="Loy A."/>
        </authorList>
    </citation>
    <scope>NUCLEOTIDE SEQUENCE</scope>
    <source>
        <strain evidence="9">LT0009</strain>
    </source>
</reference>
<keyword evidence="5" id="KW-0408">Iron</keyword>
<proteinExistence type="predicted"/>
<dbReference type="InterPro" id="IPR007197">
    <property type="entry name" value="rSAM"/>
</dbReference>
<name>A0ABY5Y1G2_9BACT</name>
<dbReference type="SFLD" id="SFLDS00029">
    <property type="entry name" value="Radical_SAM"/>
    <property type="match status" value="1"/>
</dbReference>
<dbReference type="Proteomes" id="UP001058120">
    <property type="component" value="Chromosome"/>
</dbReference>
<keyword evidence="2" id="KW-0004">4Fe-4S</keyword>
<dbReference type="InterPro" id="IPR034391">
    <property type="entry name" value="AdoMet-like_SPASM_containing"/>
</dbReference>
<dbReference type="InterPro" id="IPR013785">
    <property type="entry name" value="Aldolase_TIM"/>
</dbReference>
<dbReference type="InterPro" id="IPR058240">
    <property type="entry name" value="rSAM_sf"/>
</dbReference>
<evidence type="ECO:0000256" key="6">
    <source>
        <dbReference type="ARBA" id="ARBA00023014"/>
    </source>
</evidence>
<keyword evidence="4" id="KW-0479">Metal-binding</keyword>
<keyword evidence="10" id="KW-1185">Reference proteome</keyword>
<dbReference type="InterPro" id="IPR050377">
    <property type="entry name" value="Radical_SAM_PqqE_MftC-like"/>
</dbReference>
<dbReference type="SFLD" id="SFLDG01387">
    <property type="entry name" value="BtrN-like_SPASM_domain_contain"/>
    <property type="match status" value="1"/>
</dbReference>
<evidence type="ECO:0000256" key="1">
    <source>
        <dbReference type="ARBA" id="ARBA00001966"/>
    </source>
</evidence>
<dbReference type="SFLD" id="SFLDG01067">
    <property type="entry name" value="SPASM/twitch_domain_containing"/>
    <property type="match status" value="1"/>
</dbReference>
<dbReference type="InterPro" id="IPR023885">
    <property type="entry name" value="4Fe4S-binding_SPASM_dom"/>
</dbReference>
<organism evidence="9 10">
    <name type="scientific">Taurinivorans muris</name>
    <dbReference type="NCBI Taxonomy" id="2787751"/>
    <lineage>
        <taxon>Bacteria</taxon>
        <taxon>Pseudomonadati</taxon>
        <taxon>Thermodesulfobacteriota</taxon>
        <taxon>Desulfovibrionia</taxon>
        <taxon>Desulfovibrionales</taxon>
        <taxon>Desulfovibrionaceae</taxon>
        <taxon>Taurinivorans</taxon>
    </lineage>
</organism>
<dbReference type="RefSeq" id="WP_334315612.1">
    <property type="nucleotide sequence ID" value="NZ_CP065938.1"/>
</dbReference>
<dbReference type="Pfam" id="PF04055">
    <property type="entry name" value="Radical_SAM"/>
    <property type="match status" value="1"/>
</dbReference>
<accession>A0ABY5Y1G2</accession>
<evidence type="ECO:0000256" key="4">
    <source>
        <dbReference type="ARBA" id="ARBA00022723"/>
    </source>
</evidence>
<evidence type="ECO:0000259" key="8">
    <source>
        <dbReference type="Pfam" id="PF13186"/>
    </source>
</evidence>
<evidence type="ECO:0000256" key="2">
    <source>
        <dbReference type="ARBA" id="ARBA00022485"/>
    </source>
</evidence>
<dbReference type="Gene3D" id="3.20.20.70">
    <property type="entry name" value="Aldolase class I"/>
    <property type="match status" value="1"/>
</dbReference>
<evidence type="ECO:0000313" key="10">
    <source>
        <dbReference type="Proteomes" id="UP001058120"/>
    </source>
</evidence>
<protein>
    <submittedName>
        <fullName evidence="9">Radical SAM protein</fullName>
    </submittedName>
</protein>
<dbReference type="Pfam" id="PF13186">
    <property type="entry name" value="SPASM"/>
    <property type="match status" value="1"/>
</dbReference>